<feature type="transmembrane region" description="Helical" evidence="6">
    <location>
        <begin position="226"/>
        <end position="248"/>
    </location>
</feature>
<keyword evidence="2 6" id="KW-0812">Transmembrane</keyword>
<keyword evidence="3 6" id="KW-1133">Transmembrane helix</keyword>
<evidence type="ECO:0000256" key="5">
    <source>
        <dbReference type="ARBA" id="ARBA00038359"/>
    </source>
</evidence>
<name>A0A6A5XMH0_9PLEO</name>
<dbReference type="PANTHER" id="PTHR33048">
    <property type="entry name" value="PTH11-LIKE INTEGRAL MEMBRANE PROTEIN (AFU_ORTHOLOGUE AFUA_5G11245)"/>
    <property type="match status" value="1"/>
</dbReference>
<dbReference type="EMBL" id="ML978070">
    <property type="protein sequence ID" value="KAF2014143.1"/>
    <property type="molecule type" value="Genomic_DNA"/>
</dbReference>
<evidence type="ECO:0000256" key="1">
    <source>
        <dbReference type="ARBA" id="ARBA00004141"/>
    </source>
</evidence>
<feature type="transmembrane region" description="Helical" evidence="6">
    <location>
        <begin position="117"/>
        <end position="138"/>
    </location>
</feature>
<feature type="domain" description="Rhodopsin" evidence="7">
    <location>
        <begin position="47"/>
        <end position="291"/>
    </location>
</feature>
<feature type="transmembrane region" description="Helical" evidence="6">
    <location>
        <begin position="145"/>
        <end position="167"/>
    </location>
</feature>
<feature type="transmembrane region" description="Helical" evidence="6">
    <location>
        <begin position="260"/>
        <end position="285"/>
    </location>
</feature>
<gene>
    <name evidence="8" type="ORF">BU24DRAFT_462955</name>
</gene>
<dbReference type="GO" id="GO:0016020">
    <property type="term" value="C:membrane"/>
    <property type="evidence" value="ECO:0007669"/>
    <property type="project" value="UniProtKB-SubCell"/>
</dbReference>
<reference evidence="8" key="1">
    <citation type="journal article" date="2020" name="Stud. Mycol.">
        <title>101 Dothideomycetes genomes: a test case for predicting lifestyles and emergence of pathogens.</title>
        <authorList>
            <person name="Haridas S."/>
            <person name="Albert R."/>
            <person name="Binder M."/>
            <person name="Bloem J."/>
            <person name="Labutti K."/>
            <person name="Salamov A."/>
            <person name="Andreopoulos B."/>
            <person name="Baker S."/>
            <person name="Barry K."/>
            <person name="Bills G."/>
            <person name="Bluhm B."/>
            <person name="Cannon C."/>
            <person name="Castanera R."/>
            <person name="Culley D."/>
            <person name="Daum C."/>
            <person name="Ezra D."/>
            <person name="Gonzalez J."/>
            <person name="Henrissat B."/>
            <person name="Kuo A."/>
            <person name="Liang C."/>
            <person name="Lipzen A."/>
            <person name="Lutzoni F."/>
            <person name="Magnuson J."/>
            <person name="Mondo S."/>
            <person name="Nolan M."/>
            <person name="Ohm R."/>
            <person name="Pangilinan J."/>
            <person name="Park H.-J."/>
            <person name="Ramirez L."/>
            <person name="Alfaro M."/>
            <person name="Sun H."/>
            <person name="Tritt A."/>
            <person name="Yoshinaga Y."/>
            <person name="Zwiers L.-H."/>
            <person name="Turgeon B."/>
            <person name="Goodwin S."/>
            <person name="Spatafora J."/>
            <person name="Crous P."/>
            <person name="Grigoriev I."/>
        </authorList>
    </citation>
    <scope>NUCLEOTIDE SEQUENCE</scope>
    <source>
        <strain evidence="8">CBS 175.79</strain>
    </source>
</reference>
<evidence type="ECO:0000256" key="3">
    <source>
        <dbReference type="ARBA" id="ARBA00022989"/>
    </source>
</evidence>
<feature type="transmembrane region" description="Helical" evidence="6">
    <location>
        <begin position="187"/>
        <end position="210"/>
    </location>
</feature>
<evidence type="ECO:0000313" key="9">
    <source>
        <dbReference type="Proteomes" id="UP000799778"/>
    </source>
</evidence>
<keyword evidence="9" id="KW-1185">Reference proteome</keyword>
<dbReference type="InterPro" id="IPR049326">
    <property type="entry name" value="Rhodopsin_dom_fungi"/>
</dbReference>
<dbReference type="Pfam" id="PF20684">
    <property type="entry name" value="Fung_rhodopsin"/>
    <property type="match status" value="1"/>
</dbReference>
<comment type="subcellular location">
    <subcellularLocation>
        <location evidence="1">Membrane</location>
        <topology evidence="1">Multi-pass membrane protein</topology>
    </subcellularLocation>
</comment>
<sequence>MSFQQLPTAADFASWPPPNFIDPETRRPLVLGIEIPLLCLIVIFTMMRFYSRAVLIRALGADDWCMLVATVISVATSIMTCISTQAEYQTGYHIWDLRPEIAANPVKPAQIAMATQLLFIPITALTKVSILLTYLRIFPSTTNKYFCYCMFAFTAIWSLISFFLALFQCKPIEAYWLLAKYPNRECIDIAPLFYTTGGLNILSDFLIFLWPAKDLAKIRISLKQRVTLIIMFTLGVIICVAGVCRLWYTSIYIHSYDSSWHGSTLYVIVAIETSIGIICGCIPACKPLMSKIAPRIFNSTHSSTHRSTHKKGSKFAGQSFPFQSLNGGIVVKEGYSVEYDDARSQYQGRHTTTQVTTMAKDADAISADSQEWIMLQDNPQDALAKVQSKGNT</sequence>
<protein>
    <recommendedName>
        <fullName evidence="7">Rhodopsin domain-containing protein</fullName>
    </recommendedName>
</protein>
<dbReference type="OrthoDB" id="5401779at2759"/>
<dbReference type="Proteomes" id="UP000799778">
    <property type="component" value="Unassembled WGS sequence"/>
</dbReference>
<dbReference type="GeneID" id="54289460"/>
<dbReference type="RefSeq" id="XP_033382482.1">
    <property type="nucleotide sequence ID" value="XM_033532063.1"/>
</dbReference>
<evidence type="ECO:0000313" key="8">
    <source>
        <dbReference type="EMBL" id="KAF2014143.1"/>
    </source>
</evidence>
<keyword evidence="4 6" id="KW-0472">Membrane</keyword>
<accession>A0A6A5XMH0</accession>
<feature type="transmembrane region" description="Helical" evidence="6">
    <location>
        <begin position="29"/>
        <end position="51"/>
    </location>
</feature>
<evidence type="ECO:0000256" key="2">
    <source>
        <dbReference type="ARBA" id="ARBA00022692"/>
    </source>
</evidence>
<organism evidence="8 9">
    <name type="scientific">Aaosphaeria arxii CBS 175.79</name>
    <dbReference type="NCBI Taxonomy" id="1450172"/>
    <lineage>
        <taxon>Eukaryota</taxon>
        <taxon>Fungi</taxon>
        <taxon>Dikarya</taxon>
        <taxon>Ascomycota</taxon>
        <taxon>Pezizomycotina</taxon>
        <taxon>Dothideomycetes</taxon>
        <taxon>Pleosporomycetidae</taxon>
        <taxon>Pleosporales</taxon>
        <taxon>Pleosporales incertae sedis</taxon>
        <taxon>Aaosphaeria</taxon>
    </lineage>
</organism>
<dbReference type="InterPro" id="IPR052337">
    <property type="entry name" value="SAT4-like"/>
</dbReference>
<evidence type="ECO:0000259" key="7">
    <source>
        <dbReference type="Pfam" id="PF20684"/>
    </source>
</evidence>
<feature type="transmembrane region" description="Helical" evidence="6">
    <location>
        <begin position="63"/>
        <end position="86"/>
    </location>
</feature>
<dbReference type="AlphaFoldDB" id="A0A6A5XMH0"/>
<comment type="similarity">
    <text evidence="5">Belongs to the SAT4 family.</text>
</comment>
<dbReference type="PANTHER" id="PTHR33048:SF129">
    <property type="entry name" value="INTEGRAL MEMBRANE PROTEIN-RELATED"/>
    <property type="match status" value="1"/>
</dbReference>
<evidence type="ECO:0000256" key="4">
    <source>
        <dbReference type="ARBA" id="ARBA00023136"/>
    </source>
</evidence>
<proteinExistence type="inferred from homology"/>
<evidence type="ECO:0000256" key="6">
    <source>
        <dbReference type="SAM" id="Phobius"/>
    </source>
</evidence>